<feature type="compositionally biased region" description="Basic residues" evidence="1">
    <location>
        <begin position="125"/>
        <end position="134"/>
    </location>
</feature>
<protein>
    <submittedName>
        <fullName evidence="3">Uncharacterized protein</fullName>
    </submittedName>
</protein>
<dbReference type="KEGG" id="cim:CIMG_10095"/>
<proteinExistence type="predicted"/>
<organism evidence="3 4">
    <name type="scientific">Coccidioides immitis (strain RS)</name>
    <name type="common">Valley fever fungus</name>
    <dbReference type="NCBI Taxonomy" id="246410"/>
    <lineage>
        <taxon>Eukaryota</taxon>
        <taxon>Fungi</taxon>
        <taxon>Dikarya</taxon>
        <taxon>Ascomycota</taxon>
        <taxon>Pezizomycotina</taxon>
        <taxon>Eurotiomycetes</taxon>
        <taxon>Eurotiomycetidae</taxon>
        <taxon>Onygenales</taxon>
        <taxon>Onygenaceae</taxon>
        <taxon>Coccidioides</taxon>
    </lineage>
</organism>
<evidence type="ECO:0000313" key="3">
    <source>
        <dbReference type="EMBL" id="EAS27490.3"/>
    </source>
</evidence>
<evidence type="ECO:0000256" key="2">
    <source>
        <dbReference type="SAM" id="SignalP"/>
    </source>
</evidence>
<gene>
    <name evidence="3" type="ORF">CIMG_10095</name>
</gene>
<feature type="signal peptide" evidence="2">
    <location>
        <begin position="1"/>
        <end position="21"/>
    </location>
</feature>
<name>J3K0T1_COCIM</name>
<dbReference type="InParanoid" id="J3K0T1"/>
<dbReference type="VEuPathDB" id="FungiDB:CIMG_10095"/>
<accession>J3K0T1</accession>
<dbReference type="EMBL" id="GG704915">
    <property type="protein sequence ID" value="EAS27490.3"/>
    <property type="molecule type" value="Genomic_DNA"/>
</dbReference>
<feature type="compositionally biased region" description="Polar residues" evidence="1">
    <location>
        <begin position="164"/>
        <end position="182"/>
    </location>
</feature>
<feature type="region of interest" description="Disordered" evidence="1">
    <location>
        <begin position="39"/>
        <end position="198"/>
    </location>
</feature>
<sequence>MLFYFFFSFFWFLTNCRTCCGRDSERTCRCKLPSPEFAEPGAGGAAQLHHRESWNRSRRDTGKQDSRLIDKTPKLSRWGEVSTPRLVVNGASQRRRNEIKGRRKQRRENRGKPFQPGFENSGSKREKKRRKRKIIERSTRRTVPGKVPGYRSETGRVRGEESNETSTEYGNSNIFATPQRGESVQGKPLWSGGGSTAEGRRLHERAGRVGMEPLRLPWVDPKNRSVCLRPALAARVPLAVCSEEFKPGRALLYPSHSIGQRVEGLCALIGRGNEA</sequence>
<dbReference type="Proteomes" id="UP000001261">
    <property type="component" value="Unassembled WGS sequence"/>
</dbReference>
<dbReference type="RefSeq" id="XP_001239073.2">
    <property type="nucleotide sequence ID" value="XM_001239072.2"/>
</dbReference>
<dbReference type="AlphaFoldDB" id="J3K0T1"/>
<feature type="chain" id="PRO_5003771117" evidence="2">
    <location>
        <begin position="22"/>
        <end position="275"/>
    </location>
</feature>
<keyword evidence="2" id="KW-0732">Signal</keyword>
<keyword evidence="4" id="KW-1185">Reference proteome</keyword>
<reference evidence="4" key="2">
    <citation type="journal article" date="2010" name="Genome Res.">
        <title>Population genomic sequencing of Coccidioides fungi reveals recent hybridization and transposon control.</title>
        <authorList>
            <person name="Neafsey D.E."/>
            <person name="Barker B.M."/>
            <person name="Sharpton T.J."/>
            <person name="Stajich J.E."/>
            <person name="Park D.J."/>
            <person name="Whiston E."/>
            <person name="Hung C.-Y."/>
            <person name="McMahan C."/>
            <person name="White J."/>
            <person name="Sykes S."/>
            <person name="Heiman D."/>
            <person name="Young S."/>
            <person name="Zeng Q."/>
            <person name="Abouelleil A."/>
            <person name="Aftuck L."/>
            <person name="Bessette D."/>
            <person name="Brown A."/>
            <person name="FitzGerald M."/>
            <person name="Lui A."/>
            <person name="Macdonald J.P."/>
            <person name="Priest M."/>
            <person name="Orbach M.J."/>
            <person name="Galgiani J.N."/>
            <person name="Kirkland T.N."/>
            <person name="Cole G.T."/>
            <person name="Birren B.W."/>
            <person name="Henn M.R."/>
            <person name="Taylor J.W."/>
            <person name="Rounsley S.D."/>
        </authorList>
    </citation>
    <scope>GENOME REANNOTATION</scope>
    <source>
        <strain evidence="4">RS</strain>
    </source>
</reference>
<evidence type="ECO:0000313" key="4">
    <source>
        <dbReference type="Proteomes" id="UP000001261"/>
    </source>
</evidence>
<evidence type="ECO:0000256" key="1">
    <source>
        <dbReference type="SAM" id="MobiDB-lite"/>
    </source>
</evidence>
<reference evidence="4" key="1">
    <citation type="journal article" date="2009" name="Genome Res.">
        <title>Comparative genomic analyses of the human fungal pathogens Coccidioides and their relatives.</title>
        <authorList>
            <person name="Sharpton T.J."/>
            <person name="Stajich J.E."/>
            <person name="Rounsley S.D."/>
            <person name="Gardner M.J."/>
            <person name="Wortman J.R."/>
            <person name="Jordar V.S."/>
            <person name="Maiti R."/>
            <person name="Kodira C.D."/>
            <person name="Neafsey D.E."/>
            <person name="Zeng Q."/>
            <person name="Hung C.-Y."/>
            <person name="McMahan C."/>
            <person name="Muszewska A."/>
            <person name="Grynberg M."/>
            <person name="Mandel M.A."/>
            <person name="Kellner E.M."/>
            <person name="Barker B.M."/>
            <person name="Galgiani J.N."/>
            <person name="Orbach M.J."/>
            <person name="Kirkland T.N."/>
            <person name="Cole G.T."/>
            <person name="Henn M.R."/>
            <person name="Birren B.W."/>
            <person name="Taylor J.W."/>
        </authorList>
    </citation>
    <scope>NUCLEOTIDE SEQUENCE [LARGE SCALE GENOMIC DNA]</scope>
    <source>
        <strain evidence="4">RS</strain>
    </source>
</reference>
<dbReference type="GeneID" id="4557773"/>
<feature type="compositionally biased region" description="Basic and acidic residues" evidence="1">
    <location>
        <begin position="49"/>
        <end position="73"/>
    </location>
</feature>